<dbReference type="GO" id="GO:0016020">
    <property type="term" value="C:membrane"/>
    <property type="evidence" value="ECO:0007669"/>
    <property type="project" value="UniProtKB-SubCell"/>
</dbReference>
<dbReference type="InterPro" id="IPR009038">
    <property type="entry name" value="GOLD_dom"/>
</dbReference>
<dbReference type="SMART" id="SM01190">
    <property type="entry name" value="EMP24_GP25L"/>
    <property type="match status" value="1"/>
</dbReference>
<comment type="similarity">
    <text evidence="2 7">Belongs to the EMP24/GP25L family.</text>
</comment>
<proteinExistence type="inferred from homology"/>
<evidence type="ECO:0000256" key="7">
    <source>
        <dbReference type="RuleBase" id="RU003827"/>
    </source>
</evidence>
<dbReference type="PROSITE" id="PS50866">
    <property type="entry name" value="GOLD"/>
    <property type="match status" value="1"/>
</dbReference>
<dbReference type="Proteomes" id="UP001160483">
    <property type="component" value="Unassembled WGS sequence"/>
</dbReference>
<dbReference type="EMBL" id="CAKLCB010000220">
    <property type="protein sequence ID" value="CAH0517051.1"/>
    <property type="molecule type" value="Genomic_DNA"/>
</dbReference>
<comment type="caution">
    <text evidence="10">The sequence shown here is derived from an EMBL/GenBank/DDBJ whole genome shotgun (WGS) entry which is preliminary data.</text>
</comment>
<evidence type="ECO:0000313" key="12">
    <source>
        <dbReference type="Proteomes" id="UP001158986"/>
    </source>
</evidence>
<sequence length="249" mass="29515">MTKQDTTMRLGRLFRRVLAVSCAVFMSMPMVSNAIILRLDGLEEQCFHEYVRTKRTAFIRIGVLESFGTYSVRLKAFGPFPSYPVEVEVNQNFFDRLVTTVQDEKNQNIERSGFNFNSEHRGGWYRFCLDNSHDSNQKTVEWYTSYDLSNKEELGEEDELENQIRKEHLTGVKTSLDRLETLLKLIRNEQDYYRARVHRHVQTLYSSESRIMYYTVFELVVLGVMYGVQSFLLHKWFSDRDSLSKHRWV</sequence>
<name>A0AAU9KSP6_9STRA</name>
<evidence type="ECO:0000256" key="4">
    <source>
        <dbReference type="ARBA" id="ARBA00022729"/>
    </source>
</evidence>
<dbReference type="InterPro" id="IPR015720">
    <property type="entry name" value="Emp24-like"/>
</dbReference>
<dbReference type="PANTHER" id="PTHR22811">
    <property type="entry name" value="TRANSMEMBRANE EMP24 DOMAIN-CONTAINING PROTEIN"/>
    <property type="match status" value="1"/>
</dbReference>
<dbReference type="Pfam" id="PF01105">
    <property type="entry name" value="EMP24_GP25L"/>
    <property type="match status" value="1"/>
</dbReference>
<feature type="domain" description="GOLD" evidence="9">
    <location>
        <begin position="44"/>
        <end position="150"/>
    </location>
</feature>
<keyword evidence="3 7" id="KW-0812">Transmembrane</keyword>
<evidence type="ECO:0000313" key="13">
    <source>
        <dbReference type="Proteomes" id="UP001160483"/>
    </source>
</evidence>
<evidence type="ECO:0000256" key="5">
    <source>
        <dbReference type="ARBA" id="ARBA00022989"/>
    </source>
</evidence>
<organism evidence="10 13">
    <name type="scientific">Peronospora belbahrii</name>
    <dbReference type="NCBI Taxonomy" id="622444"/>
    <lineage>
        <taxon>Eukaryota</taxon>
        <taxon>Sar</taxon>
        <taxon>Stramenopiles</taxon>
        <taxon>Oomycota</taxon>
        <taxon>Peronosporomycetes</taxon>
        <taxon>Peronosporales</taxon>
        <taxon>Peronosporaceae</taxon>
        <taxon>Peronospora</taxon>
    </lineage>
</organism>
<accession>A0AAU9KSP6</accession>
<keyword evidence="12" id="KW-1185">Reference proteome</keyword>
<evidence type="ECO:0000256" key="3">
    <source>
        <dbReference type="ARBA" id="ARBA00022692"/>
    </source>
</evidence>
<dbReference type="Proteomes" id="UP001158986">
    <property type="component" value="Unassembled WGS sequence"/>
</dbReference>
<dbReference type="EMBL" id="CAKKTJ010000168">
    <property type="protein sequence ID" value="CAH0477396.1"/>
    <property type="molecule type" value="Genomic_DNA"/>
</dbReference>
<keyword evidence="5 8" id="KW-1133">Transmembrane helix</keyword>
<evidence type="ECO:0000259" key="9">
    <source>
        <dbReference type="PROSITE" id="PS50866"/>
    </source>
</evidence>
<evidence type="ECO:0000313" key="11">
    <source>
        <dbReference type="EMBL" id="CAH0517051.1"/>
    </source>
</evidence>
<evidence type="ECO:0000256" key="6">
    <source>
        <dbReference type="ARBA" id="ARBA00023136"/>
    </source>
</evidence>
<evidence type="ECO:0000256" key="8">
    <source>
        <dbReference type="SAM" id="Phobius"/>
    </source>
</evidence>
<keyword evidence="4" id="KW-0732">Signal</keyword>
<dbReference type="AlphaFoldDB" id="A0AAU9KSP6"/>
<keyword evidence="6 8" id="KW-0472">Membrane</keyword>
<evidence type="ECO:0000256" key="2">
    <source>
        <dbReference type="ARBA" id="ARBA00007104"/>
    </source>
</evidence>
<evidence type="ECO:0000256" key="1">
    <source>
        <dbReference type="ARBA" id="ARBA00004479"/>
    </source>
</evidence>
<comment type="subcellular location">
    <subcellularLocation>
        <location evidence="1 7">Membrane</location>
        <topology evidence="1 7">Single-pass type I membrane protein</topology>
    </subcellularLocation>
</comment>
<feature type="transmembrane region" description="Helical" evidence="8">
    <location>
        <begin position="211"/>
        <end position="233"/>
    </location>
</feature>
<evidence type="ECO:0000313" key="10">
    <source>
        <dbReference type="EMBL" id="CAH0477396.1"/>
    </source>
</evidence>
<protein>
    <recommendedName>
        <fullName evidence="9">GOLD domain-containing protein</fullName>
    </recommendedName>
</protein>
<reference evidence="10 12" key="1">
    <citation type="submission" date="2021-11" db="EMBL/GenBank/DDBJ databases">
        <authorList>
            <person name="Islam A."/>
            <person name="Islam S."/>
            <person name="Flora M.S."/>
            <person name="Rahman M."/>
            <person name="Ziaur R.M."/>
            <person name="Epstein J.H."/>
            <person name="Hassan M."/>
            <person name="Klassen M."/>
            <person name="Woodard K."/>
            <person name="Webb A."/>
            <person name="Webby R.J."/>
            <person name="El Zowalaty M.E."/>
        </authorList>
    </citation>
    <scope>NUCLEOTIDE SEQUENCE</scope>
    <source>
        <strain evidence="11">Pbs1</strain>
        <strain evidence="10">Pbs3</strain>
    </source>
</reference>
<gene>
    <name evidence="11" type="ORF">PBS001_LOCUS3682</name>
    <name evidence="10" type="ORF">PBS003_LOCUS4145</name>
</gene>